<dbReference type="Proteomes" id="UP000320762">
    <property type="component" value="Unassembled WGS sequence"/>
</dbReference>
<organism evidence="2 3">
    <name type="scientific">Schizophyllum amplum</name>
    <dbReference type="NCBI Taxonomy" id="97359"/>
    <lineage>
        <taxon>Eukaryota</taxon>
        <taxon>Fungi</taxon>
        <taxon>Dikarya</taxon>
        <taxon>Basidiomycota</taxon>
        <taxon>Agaricomycotina</taxon>
        <taxon>Agaricomycetes</taxon>
        <taxon>Agaricomycetidae</taxon>
        <taxon>Agaricales</taxon>
        <taxon>Schizophyllaceae</taxon>
        <taxon>Schizophyllum</taxon>
    </lineage>
</organism>
<comment type="caution">
    <text evidence="2">The sequence shown here is derived from an EMBL/GenBank/DDBJ whole genome shotgun (WGS) entry which is preliminary data.</text>
</comment>
<accession>A0A550CJC2</accession>
<sequence length="215" mass="22233">MFSAHVTFAGADAGLDPIQSAVNVTDGAEPASVATSPATSPPNSPLGEAFEYVGSPRSDIAEPPASSQAPVDDDGVSDIATDSSDDVSINLDPGNMVSSPMLSPAFSVPTSVFAASPLVELPYQVTRNPTHNHVGVGYLVVPQVNLVAPSGYWPCAKKYYAVTRGRMVGVFNHPMAFNAAILGVSGPISLCGKDLGEAIAFFNHARSNNMLSIVT</sequence>
<evidence type="ECO:0000256" key="1">
    <source>
        <dbReference type="SAM" id="MobiDB-lite"/>
    </source>
</evidence>
<feature type="compositionally biased region" description="Low complexity" evidence="1">
    <location>
        <begin position="28"/>
        <end position="38"/>
    </location>
</feature>
<dbReference type="OrthoDB" id="3270804at2759"/>
<keyword evidence="3" id="KW-1185">Reference proteome</keyword>
<evidence type="ECO:0000313" key="2">
    <source>
        <dbReference type="EMBL" id="TRM64921.1"/>
    </source>
</evidence>
<gene>
    <name evidence="2" type="ORF">BD626DRAFT_567787</name>
</gene>
<feature type="region of interest" description="Disordered" evidence="1">
    <location>
        <begin position="26"/>
        <end position="85"/>
    </location>
</feature>
<dbReference type="EMBL" id="VDMD01000006">
    <property type="protein sequence ID" value="TRM64921.1"/>
    <property type="molecule type" value="Genomic_DNA"/>
</dbReference>
<evidence type="ECO:0000313" key="3">
    <source>
        <dbReference type="Proteomes" id="UP000320762"/>
    </source>
</evidence>
<name>A0A550CJC2_9AGAR</name>
<dbReference type="STRING" id="97359.A0A550CJC2"/>
<protein>
    <submittedName>
        <fullName evidence="2">Uncharacterized protein</fullName>
    </submittedName>
</protein>
<dbReference type="AlphaFoldDB" id="A0A550CJC2"/>
<proteinExistence type="predicted"/>
<reference evidence="2 3" key="1">
    <citation type="journal article" date="2019" name="New Phytol.">
        <title>Comparative genomics reveals unique wood-decay strategies and fruiting body development in the Schizophyllaceae.</title>
        <authorList>
            <person name="Almasi E."/>
            <person name="Sahu N."/>
            <person name="Krizsan K."/>
            <person name="Balint B."/>
            <person name="Kovacs G.M."/>
            <person name="Kiss B."/>
            <person name="Cseklye J."/>
            <person name="Drula E."/>
            <person name="Henrissat B."/>
            <person name="Nagy I."/>
            <person name="Chovatia M."/>
            <person name="Adam C."/>
            <person name="LaButti K."/>
            <person name="Lipzen A."/>
            <person name="Riley R."/>
            <person name="Grigoriev I.V."/>
            <person name="Nagy L.G."/>
        </authorList>
    </citation>
    <scope>NUCLEOTIDE SEQUENCE [LARGE SCALE GENOMIC DNA]</scope>
    <source>
        <strain evidence="2 3">NL-1724</strain>
    </source>
</reference>